<proteinExistence type="predicted"/>
<evidence type="ECO:0000313" key="3">
    <source>
        <dbReference type="Proteomes" id="UP000324222"/>
    </source>
</evidence>
<dbReference type="AlphaFoldDB" id="A0A5B7JV45"/>
<comment type="caution">
    <text evidence="2">The sequence shown here is derived from an EMBL/GenBank/DDBJ whole genome shotgun (WGS) entry which is preliminary data.</text>
</comment>
<accession>A0A5B7JV45</accession>
<feature type="region of interest" description="Disordered" evidence="1">
    <location>
        <begin position="119"/>
        <end position="148"/>
    </location>
</feature>
<sequence length="148" mass="16250">MPDYLSRSPQRPYPPPATPNTRPSGSPRQGSLSLPTRATQNVSKTYALNERREADGSLGKSRVLALTACGSKGVLGVHVRVWVRACGGRGMFLRSARYDPVQVDEEFYTFTPRAGQLMPMSRHATTPPRPRPRLQPAAPRTPALPGRM</sequence>
<organism evidence="2 3">
    <name type="scientific">Portunus trituberculatus</name>
    <name type="common">Swimming crab</name>
    <name type="synonym">Neptunus trituberculatus</name>
    <dbReference type="NCBI Taxonomy" id="210409"/>
    <lineage>
        <taxon>Eukaryota</taxon>
        <taxon>Metazoa</taxon>
        <taxon>Ecdysozoa</taxon>
        <taxon>Arthropoda</taxon>
        <taxon>Crustacea</taxon>
        <taxon>Multicrustacea</taxon>
        <taxon>Malacostraca</taxon>
        <taxon>Eumalacostraca</taxon>
        <taxon>Eucarida</taxon>
        <taxon>Decapoda</taxon>
        <taxon>Pleocyemata</taxon>
        <taxon>Brachyura</taxon>
        <taxon>Eubrachyura</taxon>
        <taxon>Portunoidea</taxon>
        <taxon>Portunidae</taxon>
        <taxon>Portuninae</taxon>
        <taxon>Portunus</taxon>
    </lineage>
</organism>
<name>A0A5B7JV45_PORTR</name>
<feature type="compositionally biased region" description="Low complexity" evidence="1">
    <location>
        <begin position="134"/>
        <end position="148"/>
    </location>
</feature>
<dbReference type="Proteomes" id="UP000324222">
    <property type="component" value="Unassembled WGS sequence"/>
</dbReference>
<dbReference type="EMBL" id="VSRR010115066">
    <property type="protein sequence ID" value="MPC98659.1"/>
    <property type="molecule type" value="Genomic_DNA"/>
</dbReference>
<evidence type="ECO:0000313" key="2">
    <source>
        <dbReference type="EMBL" id="MPC98659.1"/>
    </source>
</evidence>
<feature type="compositionally biased region" description="Polar residues" evidence="1">
    <location>
        <begin position="26"/>
        <end position="46"/>
    </location>
</feature>
<evidence type="ECO:0000256" key="1">
    <source>
        <dbReference type="SAM" id="MobiDB-lite"/>
    </source>
</evidence>
<protein>
    <submittedName>
        <fullName evidence="2">Uncharacterized protein</fullName>
    </submittedName>
</protein>
<keyword evidence="3" id="KW-1185">Reference proteome</keyword>
<feature type="region of interest" description="Disordered" evidence="1">
    <location>
        <begin position="1"/>
        <end position="58"/>
    </location>
</feature>
<reference evidence="2 3" key="1">
    <citation type="submission" date="2019-05" db="EMBL/GenBank/DDBJ databases">
        <title>Another draft genome of Portunus trituberculatus and its Hox gene families provides insights of decapod evolution.</title>
        <authorList>
            <person name="Jeong J.-H."/>
            <person name="Song I."/>
            <person name="Kim S."/>
            <person name="Choi T."/>
            <person name="Kim D."/>
            <person name="Ryu S."/>
            <person name="Kim W."/>
        </authorList>
    </citation>
    <scope>NUCLEOTIDE SEQUENCE [LARGE SCALE GENOMIC DNA]</scope>
    <source>
        <tissue evidence="2">Muscle</tissue>
    </source>
</reference>
<feature type="compositionally biased region" description="Low complexity" evidence="1">
    <location>
        <begin position="1"/>
        <end position="10"/>
    </location>
</feature>
<gene>
    <name evidence="2" type="ORF">E2C01_094038</name>
</gene>